<comment type="caution">
    <text evidence="5">The sequence shown here is derived from an EMBL/GenBank/DDBJ whole genome shotgun (WGS) entry which is preliminary data.</text>
</comment>
<sequence length="527" mass="57454">MQLRTLLPLSLLALSATALAKPLTVCTDASPEGFDVVRYNSLTTTNASADVLFNRLVEYDARQGKLVPSLATRWTVAPDGLSITFTLRDKVAFHRTAWFNPTRALDADDVVFSFQRMLDSNHPWHKTAPTGYPHAKSFQLDKLIKAVVRVDARTVRFELNQPDATLLPTLSMGFASIYSAEYAAQLARAGTPELLNSQPVGTGPFQLQGFAKDSAVRYAANPAYFGGKPAAERLTYAITPDSNVRVQKLKAGECQIAIGPKPQDVQEASADSRLRVLTTPAFMTGFVALNSQHKPFDDKRVRQAVNLAFDKASYLKAVFGGSAIAASNPFPPSTFGYNKAIKDYPQDIVRAKKLLADAGHPNGFDTSIWIRPTGSTLNPNPKAGAELLQADLAKIGIRAEIKVIEWGELIKRGKAGEHDLLFMGWAGDNGDADNFLTPQFSCAAVQSGTNFARYCDPKLDKLITDARRDASPKLRAANYARAQQIIKEQALWLPLAHPTAAVITSNKVSGYQVSPFGRVDFSKVVLK</sequence>
<feature type="chain" id="PRO_5019718930" evidence="3">
    <location>
        <begin position="21"/>
        <end position="527"/>
    </location>
</feature>
<dbReference type="RefSeq" id="WP_120809676.1">
    <property type="nucleotide sequence ID" value="NZ_RBID01000011.1"/>
</dbReference>
<feature type="signal peptide" evidence="3">
    <location>
        <begin position="1"/>
        <end position="20"/>
    </location>
</feature>
<name>A0A495BI02_VOGIN</name>
<keyword evidence="2 3" id="KW-0732">Signal</keyword>
<dbReference type="Gene3D" id="3.40.190.10">
    <property type="entry name" value="Periplasmic binding protein-like II"/>
    <property type="match status" value="1"/>
</dbReference>
<dbReference type="CDD" id="cd08493">
    <property type="entry name" value="PBP2_DppA_like"/>
    <property type="match status" value="1"/>
</dbReference>
<organism evidence="5 6">
    <name type="scientific">Vogesella indigofera</name>
    <name type="common">Pseudomonas indigofera</name>
    <dbReference type="NCBI Taxonomy" id="45465"/>
    <lineage>
        <taxon>Bacteria</taxon>
        <taxon>Pseudomonadati</taxon>
        <taxon>Pseudomonadota</taxon>
        <taxon>Betaproteobacteria</taxon>
        <taxon>Neisseriales</taxon>
        <taxon>Chromobacteriaceae</taxon>
        <taxon>Vogesella</taxon>
    </lineage>
</organism>
<dbReference type="SUPFAM" id="SSF53850">
    <property type="entry name" value="Periplasmic binding protein-like II"/>
    <property type="match status" value="1"/>
</dbReference>
<evidence type="ECO:0000256" key="2">
    <source>
        <dbReference type="ARBA" id="ARBA00022729"/>
    </source>
</evidence>
<dbReference type="Gene3D" id="3.90.76.10">
    <property type="entry name" value="Dipeptide-binding Protein, Domain 1"/>
    <property type="match status" value="1"/>
</dbReference>
<dbReference type="PANTHER" id="PTHR30290:SF38">
    <property type="entry name" value="D,D-DIPEPTIDE-BINDING PERIPLASMIC PROTEIN DDPA-RELATED"/>
    <property type="match status" value="1"/>
</dbReference>
<dbReference type="PIRSF" id="PIRSF002741">
    <property type="entry name" value="MppA"/>
    <property type="match status" value="1"/>
</dbReference>
<comment type="similarity">
    <text evidence="1">Belongs to the bacterial solute-binding protein 5 family.</text>
</comment>
<dbReference type="Proteomes" id="UP000279384">
    <property type="component" value="Unassembled WGS sequence"/>
</dbReference>
<evidence type="ECO:0000313" key="5">
    <source>
        <dbReference type="EMBL" id="RKQ60984.1"/>
    </source>
</evidence>
<evidence type="ECO:0000256" key="1">
    <source>
        <dbReference type="ARBA" id="ARBA00005695"/>
    </source>
</evidence>
<proteinExistence type="inferred from homology"/>
<evidence type="ECO:0000256" key="3">
    <source>
        <dbReference type="SAM" id="SignalP"/>
    </source>
</evidence>
<dbReference type="GO" id="GO:1904680">
    <property type="term" value="F:peptide transmembrane transporter activity"/>
    <property type="evidence" value="ECO:0007669"/>
    <property type="project" value="TreeGrafter"/>
</dbReference>
<dbReference type="GO" id="GO:0042938">
    <property type="term" value="P:dipeptide transport"/>
    <property type="evidence" value="ECO:0007669"/>
    <property type="project" value="TreeGrafter"/>
</dbReference>
<dbReference type="InterPro" id="IPR000914">
    <property type="entry name" value="SBP_5_dom"/>
</dbReference>
<protein>
    <submittedName>
        <fullName evidence="5">Peptide/nickel transport system substrate-binding protein/dipeptide transport system substrate-binding protein</fullName>
    </submittedName>
</protein>
<reference evidence="5 6" key="1">
    <citation type="submission" date="2018-10" db="EMBL/GenBank/DDBJ databases">
        <title>Genomic Encyclopedia of Type Strains, Phase IV (KMG-IV): sequencing the most valuable type-strain genomes for metagenomic binning, comparative biology and taxonomic classification.</title>
        <authorList>
            <person name="Goeker M."/>
        </authorList>
    </citation>
    <scope>NUCLEOTIDE SEQUENCE [LARGE SCALE GENOMIC DNA]</scope>
    <source>
        <strain evidence="5 6">DSM 3303</strain>
    </source>
</reference>
<gene>
    <name evidence="5" type="ORF">C8E02_0749</name>
</gene>
<dbReference type="InterPro" id="IPR039424">
    <property type="entry name" value="SBP_5"/>
</dbReference>
<evidence type="ECO:0000313" key="6">
    <source>
        <dbReference type="Proteomes" id="UP000279384"/>
    </source>
</evidence>
<dbReference type="AlphaFoldDB" id="A0A495BI02"/>
<feature type="domain" description="Solute-binding protein family 5" evidence="4">
    <location>
        <begin position="65"/>
        <end position="444"/>
    </location>
</feature>
<dbReference type="GO" id="GO:0030288">
    <property type="term" value="C:outer membrane-bounded periplasmic space"/>
    <property type="evidence" value="ECO:0007669"/>
    <property type="project" value="TreeGrafter"/>
</dbReference>
<dbReference type="Pfam" id="PF00496">
    <property type="entry name" value="SBP_bac_5"/>
    <property type="match status" value="1"/>
</dbReference>
<dbReference type="EMBL" id="RBID01000011">
    <property type="protein sequence ID" value="RKQ60984.1"/>
    <property type="molecule type" value="Genomic_DNA"/>
</dbReference>
<dbReference type="GO" id="GO:0043190">
    <property type="term" value="C:ATP-binding cassette (ABC) transporter complex"/>
    <property type="evidence" value="ECO:0007669"/>
    <property type="project" value="InterPro"/>
</dbReference>
<accession>A0A495BI02</accession>
<dbReference type="PANTHER" id="PTHR30290">
    <property type="entry name" value="PERIPLASMIC BINDING COMPONENT OF ABC TRANSPORTER"/>
    <property type="match status" value="1"/>
</dbReference>
<evidence type="ECO:0000259" key="4">
    <source>
        <dbReference type="Pfam" id="PF00496"/>
    </source>
</evidence>
<dbReference type="InterPro" id="IPR030678">
    <property type="entry name" value="Peptide/Ni-bd"/>
</dbReference>
<dbReference type="Gene3D" id="3.10.105.10">
    <property type="entry name" value="Dipeptide-binding Protein, Domain 3"/>
    <property type="match status" value="1"/>
</dbReference>